<organism evidence="1 2">
    <name type="scientific">Amborella trichopoda</name>
    <dbReference type="NCBI Taxonomy" id="13333"/>
    <lineage>
        <taxon>Eukaryota</taxon>
        <taxon>Viridiplantae</taxon>
        <taxon>Streptophyta</taxon>
        <taxon>Embryophyta</taxon>
        <taxon>Tracheophyta</taxon>
        <taxon>Spermatophyta</taxon>
        <taxon>Magnoliopsida</taxon>
        <taxon>Amborellales</taxon>
        <taxon>Amborellaceae</taxon>
        <taxon>Amborella</taxon>
    </lineage>
</organism>
<dbReference type="Gramene" id="ERN02382">
    <property type="protein sequence ID" value="ERN02382"/>
    <property type="gene ID" value="AMTR_s00096p00098260"/>
</dbReference>
<dbReference type="HOGENOM" id="CLU_2267418_0_0_1"/>
<gene>
    <name evidence="1" type="ORF">AMTR_s00096p00098260</name>
</gene>
<dbReference type="Proteomes" id="UP000017836">
    <property type="component" value="Unassembled WGS sequence"/>
</dbReference>
<dbReference type="AlphaFoldDB" id="W1NXP3"/>
<evidence type="ECO:0000313" key="2">
    <source>
        <dbReference type="Proteomes" id="UP000017836"/>
    </source>
</evidence>
<accession>W1NXP3</accession>
<proteinExistence type="predicted"/>
<evidence type="ECO:0000313" key="1">
    <source>
        <dbReference type="EMBL" id="ERN02382.1"/>
    </source>
</evidence>
<sequence length="103" mass="11420">MRSYYPTSKLSRIKVMVQKDHSQICPREKNRLADALATLASAVQLPYGVSKIVPSLLNQSYVLLMTSKMNGWTITMISPVTKVIALTLQDPGESRTQSPGKIK</sequence>
<keyword evidence="2" id="KW-1185">Reference proteome</keyword>
<reference evidence="2" key="1">
    <citation type="journal article" date="2013" name="Science">
        <title>The Amborella genome and the evolution of flowering plants.</title>
        <authorList>
            <consortium name="Amborella Genome Project"/>
        </authorList>
    </citation>
    <scope>NUCLEOTIDE SEQUENCE [LARGE SCALE GENOMIC DNA]</scope>
</reference>
<dbReference type="EMBL" id="KI394634">
    <property type="protein sequence ID" value="ERN02382.1"/>
    <property type="molecule type" value="Genomic_DNA"/>
</dbReference>
<name>W1NXP3_AMBTC</name>
<protein>
    <submittedName>
        <fullName evidence="1">Uncharacterized protein</fullName>
    </submittedName>
</protein>